<dbReference type="KEGG" id="pbp:STSP1_01475"/>
<dbReference type="AlphaFoldDB" id="A0A1W6LMQ2"/>
<evidence type="ECO:0000313" key="3">
    <source>
        <dbReference type="Proteomes" id="UP000193334"/>
    </source>
</evidence>
<reference evidence="3" key="1">
    <citation type="submission" date="2017-04" db="EMBL/GenBank/DDBJ databases">
        <title>Comparative genomics and description of representatives of a novel lineage of planctomycetes thriving in anoxic sediments.</title>
        <authorList>
            <person name="Spring S."/>
            <person name="Bunk B."/>
            <person name="Sproer C."/>
        </authorList>
    </citation>
    <scope>NUCLEOTIDE SEQUENCE [LARGE SCALE GENOMIC DNA]</scope>
    <source>
        <strain evidence="3">ST-PulAB-D4</strain>
    </source>
</reference>
<dbReference type="OrthoDB" id="9811743at2"/>
<keyword evidence="3" id="KW-1185">Reference proteome</keyword>
<dbReference type="GO" id="GO:0005737">
    <property type="term" value="C:cytoplasm"/>
    <property type="evidence" value="ECO:0007669"/>
    <property type="project" value="TreeGrafter"/>
</dbReference>
<dbReference type="GO" id="GO:0016616">
    <property type="term" value="F:oxidoreductase activity, acting on the CH-OH group of donors, NAD or NADP as acceptor"/>
    <property type="evidence" value="ECO:0007669"/>
    <property type="project" value="InterPro"/>
</dbReference>
<dbReference type="GO" id="GO:0004029">
    <property type="term" value="F:aldehyde dehydrogenase (NAD+) activity"/>
    <property type="evidence" value="ECO:0007669"/>
    <property type="project" value="TreeGrafter"/>
</dbReference>
<dbReference type="Proteomes" id="UP000193334">
    <property type="component" value="Chromosome"/>
</dbReference>
<evidence type="ECO:0000259" key="1">
    <source>
        <dbReference type="Pfam" id="PF01073"/>
    </source>
</evidence>
<dbReference type="Pfam" id="PF01073">
    <property type="entry name" value="3Beta_HSD"/>
    <property type="match status" value="1"/>
</dbReference>
<dbReference type="RefSeq" id="WP_161491667.1">
    <property type="nucleotide sequence ID" value="NZ_CP021023.1"/>
</dbReference>
<dbReference type="InterPro" id="IPR002225">
    <property type="entry name" value="3Beta_OHSteriod_DH/Estase"/>
</dbReference>
<protein>
    <submittedName>
        <fullName evidence="2">Cholesterol dehydrogenase</fullName>
    </submittedName>
</protein>
<dbReference type="GO" id="GO:0006694">
    <property type="term" value="P:steroid biosynthetic process"/>
    <property type="evidence" value="ECO:0007669"/>
    <property type="project" value="InterPro"/>
</dbReference>
<dbReference type="SUPFAM" id="SSF51735">
    <property type="entry name" value="NAD(P)-binding Rossmann-fold domains"/>
    <property type="match status" value="1"/>
</dbReference>
<dbReference type="STRING" id="1941349.STSP1_01475"/>
<dbReference type="Gene3D" id="3.40.50.720">
    <property type="entry name" value="NAD(P)-binding Rossmann-like Domain"/>
    <property type="match status" value="1"/>
</dbReference>
<feature type="domain" description="3-beta hydroxysteroid dehydrogenase/isomerase" evidence="1">
    <location>
        <begin position="5"/>
        <end position="213"/>
    </location>
</feature>
<proteinExistence type="predicted"/>
<accession>A0A1W6LMQ2</accession>
<dbReference type="InterPro" id="IPR036291">
    <property type="entry name" value="NAD(P)-bd_dom_sf"/>
</dbReference>
<dbReference type="PANTHER" id="PTHR48079">
    <property type="entry name" value="PROTEIN YEEZ"/>
    <property type="match status" value="1"/>
</dbReference>
<organism evidence="2 3">
    <name type="scientific">Sedimentisphaera salicampi</name>
    <dbReference type="NCBI Taxonomy" id="1941349"/>
    <lineage>
        <taxon>Bacteria</taxon>
        <taxon>Pseudomonadati</taxon>
        <taxon>Planctomycetota</taxon>
        <taxon>Phycisphaerae</taxon>
        <taxon>Sedimentisphaerales</taxon>
        <taxon>Sedimentisphaeraceae</taxon>
        <taxon>Sedimentisphaera</taxon>
    </lineage>
</organism>
<dbReference type="EMBL" id="CP021023">
    <property type="protein sequence ID" value="ARN57080.1"/>
    <property type="molecule type" value="Genomic_DNA"/>
</dbReference>
<dbReference type="PANTHER" id="PTHR48079:SF6">
    <property type="entry name" value="NAD(P)-BINDING DOMAIN-CONTAINING PROTEIN-RELATED"/>
    <property type="match status" value="1"/>
</dbReference>
<name>A0A1W6LMQ2_9BACT</name>
<sequence length="338" mass="38044">MKNILITGGCGFLGRYLVDLLLEQMPETKLKIVDVRCDDELVDQLTKSDRVVLRTGRDICRKSSIENDFADADVVIHLAGKVSFSIKDKQQLYDINTKGTENVASLARDAGVSHYIQISSVAAIGYGNDRNKPVDEDFQFDWGEASRHNKHYSLSKHFADQKVSKILKGKHYTIIYPGLMLGPGDRLNSVKLVNAIARKKLKFALPGGTNVVDVRDVARGITEAVKTQTQEKHLILSGYNLTFPEINTAISKFLRTPPPTKTISPKFEGLMYLTTLMLEKFCPCNLPVTADNIHSAFKFRYFDNSKAAEKLGWKPEYKFETTVKDIVEWMEEYGLLEG</sequence>
<dbReference type="InterPro" id="IPR051783">
    <property type="entry name" value="NAD(P)-dependent_oxidoreduct"/>
</dbReference>
<evidence type="ECO:0000313" key="2">
    <source>
        <dbReference type="EMBL" id="ARN57080.1"/>
    </source>
</evidence>
<gene>
    <name evidence="2" type="ORF">STSP1_01475</name>
</gene>